<sequence length="1048" mass="111390">MRKVLAVLTALASALAVVGTTTGPASAAGLDLWPVITCNLQGATSGNDSKWTTTVVDYARAAEIVALQEAGPTPPGQHIGNIPIIPGAPGNSGFVQYHRWNVREGYEVYFLQTDQNGGGYQGGRNNLALVTQRPADEVTIVVNPVQDGRNALGVRFGDNWYFTYHALSSRTGQGGRDAQPMTQAIANFVNNQGPGRTWTVLGDFNREPGTFPLPPQSRIYNSGLPTHQSGGELDYAVSSDNVQDLPVQRLPGSSPDHYAVAIGTMRAAAQPQELRILPFGDSITFGAGSTTAAYRGPLWEQLRRQTNTTVSYVGSQHYGNIPDNDNEGHPGWKINDLIGITDSVMDTYKPNVVLLHIGTNDMNEAVDPAGAPDRLGTLMDRIFAKQPDVTLVVSTLVPSAHPDTGPRVSAFNGSLPQEVYERRAQGRKAWLVDSWSALDPGADLADFLHPNDSGYRKMSHVFYEGIEAAEWAGWITPPPTQPGGGTGGPVRGWIPQEVIAGGTMAPGSYPGDLSLGGDERIHYADFDGDGRPDFVAARDTGTAAVWRNGGANSDGTVAWSFWRTFTTGIPLGGAYRWEFGDVFGNDGRADWITITSNLDGGEFRDSLWVTQNPGLRSHGPFAGPPVSLNVNHRFADVDGDGSADWLQVHPDSSVRVALSTPGAANPWTSQTQVIAGGVGQPGGTVRFADLNGDGRADYLTAAADGTVQAWLNGGPKAGGGDWYWQPLGTISTGLRAANSQLKFVDLDGDRRADLLDVNPVTGETWLWRNGGQPGGTGWTWQQRGPITGGNSSRVVYADVNGDGRADYLQVNADSSVQAWVNGGPKPEGGDWAWFPQGTIAGGVGQPGGNVRFTDLNGDGRADYVVVNANSSVQAWLNGGPKPEGGDWIWFPQGTIAGGVGAAGANIRLADLNADGRADYVLVNDNSSVQAWVNGGPKPEGGDWYWVPQGTIAGGVGAAGRNVRFADLTGDRRADYLVLHDNSSVDMWTNGGPKPEGGDWYWAPQGTIASGVLAPGSQIQFADLNADRREDYLDVNPRTGSTRAWINFG</sequence>
<dbReference type="Gene3D" id="3.60.10.10">
    <property type="entry name" value="Endonuclease/exonuclease/phosphatase"/>
    <property type="match status" value="1"/>
</dbReference>
<dbReference type="InterPro" id="IPR013830">
    <property type="entry name" value="SGNH_hydro"/>
</dbReference>
<dbReference type="RefSeq" id="WP_084716568.1">
    <property type="nucleotide sequence ID" value="NZ_CP034550.1"/>
</dbReference>
<dbReference type="PANTHER" id="PTHR30383:SF5">
    <property type="entry name" value="SGNH HYDROLASE-TYPE ESTERASE DOMAIN-CONTAINING PROTEIN"/>
    <property type="match status" value="1"/>
</dbReference>
<feature type="signal peptide" evidence="2">
    <location>
        <begin position="1"/>
        <end position="27"/>
    </location>
</feature>
<dbReference type="OrthoDB" id="468550at2"/>
<evidence type="ECO:0000256" key="1">
    <source>
        <dbReference type="ARBA" id="ARBA00022729"/>
    </source>
</evidence>
<dbReference type="PANTHER" id="PTHR30383">
    <property type="entry name" value="THIOESTERASE 1/PROTEASE 1/LYSOPHOSPHOLIPASE L1"/>
    <property type="match status" value="1"/>
</dbReference>
<protein>
    <recommendedName>
        <fullName evidence="3">SGNH hydrolase-type esterase domain-containing protein</fullName>
    </recommendedName>
</protein>
<dbReference type="PRINTS" id="PR01388">
    <property type="entry name" value="CDTOXINB"/>
</dbReference>
<proteinExistence type="predicted"/>
<dbReference type="Gene3D" id="3.40.50.1110">
    <property type="entry name" value="SGNH hydrolase"/>
    <property type="match status" value="1"/>
</dbReference>
<keyword evidence="1 2" id="KW-0732">Signal</keyword>
<evidence type="ECO:0000313" key="4">
    <source>
        <dbReference type="EMBL" id="QFZ21908.1"/>
    </source>
</evidence>
<reference evidence="5" key="1">
    <citation type="journal article" date="2021" name="Curr. Microbiol.">
        <title>Complete genome of nocamycin-producing strain Saccharothrix syringae NRRL B-16468 reveals the biosynthetic potential for secondary metabolites.</title>
        <authorList>
            <person name="Mo X."/>
            <person name="Yang S."/>
        </authorList>
    </citation>
    <scope>NUCLEOTIDE SEQUENCE [LARGE SCALE GENOMIC DNA]</scope>
    <source>
        <strain evidence="5">ATCC 51364 / DSM 43886 / JCM 6844 / KCTC 9398 / NBRC 14523 / NRRL B-16468 / INA 2240</strain>
    </source>
</reference>
<dbReference type="KEGG" id="ssyi:EKG83_34910"/>
<dbReference type="SUPFAM" id="SSF69318">
    <property type="entry name" value="Integrin alpha N-terminal domain"/>
    <property type="match status" value="2"/>
</dbReference>
<feature type="domain" description="SGNH hydrolase-type esterase" evidence="3">
    <location>
        <begin position="279"/>
        <end position="456"/>
    </location>
</feature>
<dbReference type="Proteomes" id="UP000325787">
    <property type="component" value="Chromosome"/>
</dbReference>
<dbReference type="InterPro" id="IPR028994">
    <property type="entry name" value="Integrin_alpha_N"/>
</dbReference>
<gene>
    <name evidence="4" type="ORF">EKG83_34910</name>
</gene>
<dbReference type="Pfam" id="PF13517">
    <property type="entry name" value="FG-GAP_3"/>
    <property type="match status" value="3"/>
</dbReference>
<dbReference type="InterPro" id="IPR051532">
    <property type="entry name" value="Ester_Hydrolysis_Enzymes"/>
</dbReference>
<feature type="chain" id="PRO_5024810756" description="SGNH hydrolase-type esterase domain-containing protein" evidence="2">
    <location>
        <begin position="28"/>
        <end position="1048"/>
    </location>
</feature>
<keyword evidence="5" id="KW-1185">Reference proteome</keyword>
<organism evidence="4 5">
    <name type="scientific">Saccharothrix syringae</name>
    <name type="common">Nocardiopsis syringae</name>
    <dbReference type="NCBI Taxonomy" id="103733"/>
    <lineage>
        <taxon>Bacteria</taxon>
        <taxon>Bacillati</taxon>
        <taxon>Actinomycetota</taxon>
        <taxon>Actinomycetes</taxon>
        <taxon>Pseudonocardiales</taxon>
        <taxon>Pseudonocardiaceae</taxon>
        <taxon>Saccharothrix</taxon>
    </lineage>
</organism>
<dbReference type="InterPro" id="IPR003539">
    <property type="entry name" value="CD_toxinB"/>
</dbReference>
<evidence type="ECO:0000259" key="3">
    <source>
        <dbReference type="Pfam" id="PF13472"/>
    </source>
</evidence>
<dbReference type="InterPro" id="IPR036691">
    <property type="entry name" value="Endo/exonu/phosph_ase_sf"/>
</dbReference>
<dbReference type="Pfam" id="PF13472">
    <property type="entry name" value="Lipase_GDSL_2"/>
    <property type="match status" value="1"/>
</dbReference>
<dbReference type="SUPFAM" id="SSF56219">
    <property type="entry name" value="DNase I-like"/>
    <property type="match status" value="1"/>
</dbReference>
<dbReference type="GO" id="GO:0004622">
    <property type="term" value="F:phosphatidylcholine lysophospholipase activity"/>
    <property type="evidence" value="ECO:0007669"/>
    <property type="project" value="TreeGrafter"/>
</dbReference>
<dbReference type="InterPro" id="IPR013517">
    <property type="entry name" value="FG-GAP"/>
</dbReference>
<name>A0A5Q0H6M8_SACSY</name>
<dbReference type="InterPro" id="IPR036514">
    <property type="entry name" value="SGNH_hydro_sf"/>
</dbReference>
<dbReference type="EMBL" id="CP034550">
    <property type="protein sequence ID" value="QFZ21908.1"/>
    <property type="molecule type" value="Genomic_DNA"/>
</dbReference>
<accession>A0A5Q0H6M8</accession>
<dbReference type="CDD" id="cd01833">
    <property type="entry name" value="XynB_like"/>
    <property type="match status" value="1"/>
</dbReference>
<evidence type="ECO:0000256" key="2">
    <source>
        <dbReference type="SAM" id="SignalP"/>
    </source>
</evidence>
<evidence type="ECO:0000313" key="5">
    <source>
        <dbReference type="Proteomes" id="UP000325787"/>
    </source>
</evidence>
<dbReference type="AlphaFoldDB" id="A0A5Q0H6M8"/>
<dbReference type="SUPFAM" id="SSF52266">
    <property type="entry name" value="SGNH hydrolase"/>
    <property type="match status" value="1"/>
</dbReference>